<comment type="caution">
    <text evidence="1">The sequence shown here is derived from an EMBL/GenBank/DDBJ whole genome shotgun (WGS) entry which is preliminary data.</text>
</comment>
<evidence type="ECO:0008006" key="3">
    <source>
        <dbReference type="Google" id="ProtNLM"/>
    </source>
</evidence>
<evidence type="ECO:0000313" key="1">
    <source>
        <dbReference type="EMBL" id="PXX45223.1"/>
    </source>
</evidence>
<gene>
    <name evidence="1" type="ORF">DFR42_102451</name>
</gene>
<sequence length="289" mass="32548">MYGFEFSRIIIIESLPKEEFASGEELQNYLTALNEDNTGIPSVELVQISNAEEFRTLIGELILIAQENNDIPILHIETHGDEDASGIVFSDNSELGWNELRVLLGPLNVATKMNLVICVAACFGGHFVTELLLGQTAPCIMLIGPSSYTNGPELLGRFRDFYRELFKTLDVLEAFSALNETELHEGEFLCVTATEWFHRVTVGYVKRYCSKAMLENRARNVHDQIIAEGKSVSIIDVQEIGFARVKEIADDYAETFFALQLVEGARDRFSSEIEKVKNQLTEFIQMEGY</sequence>
<dbReference type="Proteomes" id="UP000247792">
    <property type="component" value="Unassembled WGS sequence"/>
</dbReference>
<reference evidence="1 2" key="1">
    <citation type="submission" date="2018-05" db="EMBL/GenBank/DDBJ databases">
        <title>Genomic Encyclopedia of Type Strains, Phase IV (KMG-IV): sequencing the most valuable type-strain genomes for metagenomic binning, comparative biology and taxonomic classification.</title>
        <authorList>
            <person name="Goeker M."/>
        </authorList>
    </citation>
    <scope>NUCLEOTIDE SEQUENCE [LARGE SCALE GENOMIC DNA]</scope>
    <source>
        <strain evidence="1 2">DSM 19792</strain>
    </source>
</reference>
<proteinExistence type="predicted"/>
<dbReference type="EMBL" id="QJKB01000002">
    <property type="protein sequence ID" value="PXX45223.1"/>
    <property type="molecule type" value="Genomic_DNA"/>
</dbReference>
<dbReference type="OrthoDB" id="1064164at2"/>
<dbReference type="RefSeq" id="WP_110254679.1">
    <property type="nucleotide sequence ID" value="NZ_QJKB01000002.1"/>
</dbReference>
<dbReference type="AlphaFoldDB" id="A0A318JEK4"/>
<organism evidence="1 2">
    <name type="scientific">Undibacterium pigrum</name>
    <dbReference type="NCBI Taxonomy" id="401470"/>
    <lineage>
        <taxon>Bacteria</taxon>
        <taxon>Pseudomonadati</taxon>
        <taxon>Pseudomonadota</taxon>
        <taxon>Betaproteobacteria</taxon>
        <taxon>Burkholderiales</taxon>
        <taxon>Oxalobacteraceae</taxon>
        <taxon>Undibacterium</taxon>
    </lineage>
</organism>
<keyword evidence="2" id="KW-1185">Reference proteome</keyword>
<evidence type="ECO:0000313" key="2">
    <source>
        <dbReference type="Proteomes" id="UP000247792"/>
    </source>
</evidence>
<name>A0A318JEK4_9BURK</name>
<accession>A0A318JEK4</accession>
<protein>
    <recommendedName>
        <fullName evidence="3">CHAT domain-containing protein</fullName>
    </recommendedName>
</protein>